<dbReference type="OrthoDB" id="13695at10239"/>
<dbReference type="Proteomes" id="UP000258501">
    <property type="component" value="Segment"/>
</dbReference>
<keyword evidence="2" id="KW-1185">Reference proteome</keyword>
<gene>
    <name evidence="1" type="primary">nrdI</name>
    <name evidence="1" type="ORF">SIOphi_00900</name>
</gene>
<dbReference type="GeneID" id="40102726"/>
<organism evidence="1 2">
    <name type="scientific">Bacillus phage SIOphi</name>
    <dbReference type="NCBI Taxonomy" id="1285382"/>
    <lineage>
        <taxon>Viruses</taxon>
        <taxon>Duplodnaviria</taxon>
        <taxon>Heunggongvirae</taxon>
        <taxon>Uroviricota</taxon>
        <taxon>Caudoviricetes</taxon>
        <taxon>Herelleviridae</taxon>
        <taxon>Bastillevirinae</taxon>
        <taxon>Siophivirus</taxon>
        <taxon>Siophivirus SIOphi</taxon>
    </lineage>
</organism>
<dbReference type="EMBL" id="KC699836">
    <property type="protein sequence ID" value="AGK86988.1"/>
    <property type="molecule type" value="Genomic_DNA"/>
</dbReference>
<dbReference type="RefSeq" id="YP_009625830.1">
    <property type="nucleotide sequence ID" value="NC_042133.1"/>
</dbReference>
<sequence length="122" mass="13893">MLITYESLTGNVRRFVTKLKKLHNVEVKEIHEGLEVNEPFVHITYTVGFGQVPQKTSKFIENNKKYLKGVVSSGNRNWGEFFGAAGDKLSSLYNVPLLLKIELSGTSTDIERFMQEVEKIDK</sequence>
<reference evidence="1 2" key="1">
    <citation type="submission" date="2013-02" db="EMBL/GenBank/DDBJ databases">
        <authorList>
            <person name="Lukaszewicz M."/>
            <person name="Biegalska A."/>
            <person name="Krasowska A."/>
        </authorList>
    </citation>
    <scope>NUCLEOTIDE SEQUENCE [LARGE SCALE GENOMIC DNA]</scope>
</reference>
<dbReference type="PIRSF" id="PIRSF005087">
    <property type="entry name" value="NrdI"/>
    <property type="match status" value="1"/>
</dbReference>
<dbReference type="InterPro" id="IPR004465">
    <property type="entry name" value="RNR_NrdI"/>
</dbReference>
<dbReference type="PANTHER" id="PTHR37297:SF1">
    <property type="entry name" value="PROTEIN NRDI"/>
    <property type="match status" value="1"/>
</dbReference>
<evidence type="ECO:0000313" key="2">
    <source>
        <dbReference type="Proteomes" id="UP000258501"/>
    </source>
</evidence>
<dbReference type="Pfam" id="PF07972">
    <property type="entry name" value="Flavodoxin_NdrI"/>
    <property type="match status" value="1"/>
</dbReference>
<evidence type="ECO:0000313" key="1">
    <source>
        <dbReference type="EMBL" id="AGK86988.1"/>
    </source>
</evidence>
<protein>
    <submittedName>
        <fullName evidence="1">Ribonucleotide reductase stimulatory protein</fullName>
    </submittedName>
</protein>
<dbReference type="PANTHER" id="PTHR37297">
    <property type="entry name" value="PROTEIN NRDI"/>
    <property type="match status" value="1"/>
</dbReference>
<dbReference type="InterPro" id="IPR029039">
    <property type="entry name" value="Flavoprotein-like_sf"/>
</dbReference>
<dbReference type="KEGG" id="vg:40102726"/>
<accession>R4JF54</accession>
<dbReference type="Gene3D" id="3.40.50.360">
    <property type="match status" value="1"/>
</dbReference>
<name>R4JF54_9CAUD</name>
<dbReference type="SUPFAM" id="SSF52218">
    <property type="entry name" value="Flavoproteins"/>
    <property type="match status" value="1"/>
</dbReference>
<proteinExistence type="predicted"/>
<dbReference type="GO" id="GO:0010181">
    <property type="term" value="F:FMN binding"/>
    <property type="evidence" value="ECO:0007669"/>
    <property type="project" value="InterPro"/>
</dbReference>
<dbReference type="NCBIfam" id="TIGR00333">
    <property type="entry name" value="nrdI"/>
    <property type="match status" value="1"/>
</dbReference>